<proteinExistence type="predicted"/>
<comment type="caution">
    <text evidence="1">The sequence shown here is derived from an EMBL/GenBank/DDBJ whole genome shotgun (WGS) entry which is preliminary data.</text>
</comment>
<gene>
    <name evidence="1" type="ORF">DX912_08630</name>
</gene>
<sequence>MEMGLQDHAAPRSFRIASCLGLLLLAACATTPSPRFERSDTAHAVERPGRILVYDFAGTRGDLPPDSPITGYFEQNEAPQTADDVETGRQLGRQVAQQVVERLRAAGIDAYPVGAGPVPKLGDVVLRGEFVSVNPGSRTTRVLIGFGAGRAELSTLVEAFQITATGPRSLATAEANTQGGRLPGVLVPLGAAAAAGTVATSAAVSGGSNVMQERGPESIRAAAQRTATGIADSVIDIYRRNGWLAQPAAGGAS</sequence>
<organism evidence="1 2">
    <name type="scientific">Lysobacter soli</name>
    <dbReference type="NCBI Taxonomy" id="453783"/>
    <lineage>
        <taxon>Bacteria</taxon>
        <taxon>Pseudomonadati</taxon>
        <taxon>Pseudomonadota</taxon>
        <taxon>Gammaproteobacteria</taxon>
        <taxon>Lysobacterales</taxon>
        <taxon>Lysobacteraceae</taxon>
        <taxon>Lysobacter</taxon>
    </lineage>
</organism>
<dbReference type="InterPro" id="IPR025522">
    <property type="entry name" value="DUF4410"/>
</dbReference>
<evidence type="ECO:0000313" key="2">
    <source>
        <dbReference type="Proteomes" id="UP000256829"/>
    </source>
</evidence>
<reference evidence="1 2" key="1">
    <citation type="submission" date="2018-08" db="EMBL/GenBank/DDBJ databases">
        <title>Lysobacter soli KCTC 22011, whole genome shotgun sequence.</title>
        <authorList>
            <person name="Zhang X."/>
            <person name="Feng G."/>
            <person name="Zhu H."/>
        </authorList>
    </citation>
    <scope>NUCLEOTIDE SEQUENCE [LARGE SCALE GENOMIC DNA]</scope>
    <source>
        <strain evidence="1 2">KCTC 22011</strain>
    </source>
</reference>
<name>A0A3D8VDC2_9GAMM</name>
<dbReference type="Proteomes" id="UP000256829">
    <property type="component" value="Unassembled WGS sequence"/>
</dbReference>
<dbReference type="AlphaFoldDB" id="A0A3D8VDC2"/>
<accession>A0A3D8VDC2</accession>
<keyword evidence="2" id="KW-1185">Reference proteome</keyword>
<evidence type="ECO:0000313" key="1">
    <source>
        <dbReference type="EMBL" id="RDY67340.1"/>
    </source>
</evidence>
<dbReference type="EMBL" id="QTJR01000005">
    <property type="protein sequence ID" value="RDY67340.1"/>
    <property type="molecule type" value="Genomic_DNA"/>
</dbReference>
<dbReference type="RefSeq" id="WP_115842107.1">
    <property type="nucleotide sequence ID" value="NZ_CP183976.1"/>
</dbReference>
<protein>
    <submittedName>
        <fullName evidence="1">DUF4410 domain-containing protein</fullName>
    </submittedName>
</protein>
<dbReference type="Pfam" id="PF14366">
    <property type="entry name" value="DUF4410"/>
    <property type="match status" value="1"/>
</dbReference>